<accession>A0ABN9WZ97</accession>
<evidence type="ECO:0000313" key="2">
    <source>
        <dbReference type="Proteomes" id="UP001189429"/>
    </source>
</evidence>
<sequence>MGVYLVDPYIHIAHGYRSSENLPDKEMQMVFEDLRMRLQPFEGRYVLARDFSYSFAQTYKIGVTAPAPPTFVYVDANHAEEAVSRDLELWWPHLAAGGIMAGSTYADDADGHVRVKSAVDRFAARQGTSVFLTHDDMPPTWFMLKP</sequence>
<protein>
    <submittedName>
        <fullName evidence="1">Uncharacterized protein</fullName>
    </submittedName>
</protein>
<dbReference type="EMBL" id="CAUYUJ010019593">
    <property type="protein sequence ID" value="CAK0892286.1"/>
    <property type="molecule type" value="Genomic_DNA"/>
</dbReference>
<proteinExistence type="predicted"/>
<dbReference type="PANTHER" id="PTHR37909">
    <property type="entry name" value="S-ADENOSYL-L-METHIONINE-DEPENDENT METHYLTRANSFERASES SUPERFAMILY PROTEIN"/>
    <property type="match status" value="1"/>
</dbReference>
<name>A0ABN9WZ97_9DINO</name>
<dbReference type="PANTHER" id="PTHR37909:SF1">
    <property type="entry name" value="S-ADENOSYL-L-METHIONINE-DEPENDENT METHYLTRANSFERASES SUPERFAMILY PROTEIN"/>
    <property type="match status" value="1"/>
</dbReference>
<comment type="caution">
    <text evidence="1">The sequence shown here is derived from an EMBL/GenBank/DDBJ whole genome shotgun (WGS) entry which is preliminary data.</text>
</comment>
<organism evidence="1 2">
    <name type="scientific">Prorocentrum cordatum</name>
    <dbReference type="NCBI Taxonomy" id="2364126"/>
    <lineage>
        <taxon>Eukaryota</taxon>
        <taxon>Sar</taxon>
        <taxon>Alveolata</taxon>
        <taxon>Dinophyceae</taxon>
        <taxon>Prorocentrales</taxon>
        <taxon>Prorocentraceae</taxon>
        <taxon>Prorocentrum</taxon>
    </lineage>
</organism>
<gene>
    <name evidence="1" type="ORF">PCOR1329_LOCUS71992</name>
</gene>
<dbReference type="Proteomes" id="UP001189429">
    <property type="component" value="Unassembled WGS sequence"/>
</dbReference>
<dbReference type="Gene3D" id="3.40.50.150">
    <property type="entry name" value="Vaccinia Virus protein VP39"/>
    <property type="match status" value="1"/>
</dbReference>
<reference evidence="1" key="1">
    <citation type="submission" date="2023-10" db="EMBL/GenBank/DDBJ databases">
        <authorList>
            <person name="Chen Y."/>
            <person name="Shah S."/>
            <person name="Dougan E. K."/>
            <person name="Thang M."/>
            <person name="Chan C."/>
        </authorList>
    </citation>
    <scope>NUCLEOTIDE SEQUENCE [LARGE SCALE GENOMIC DNA]</scope>
</reference>
<dbReference type="Pfam" id="PF13578">
    <property type="entry name" value="Methyltransf_24"/>
    <property type="match status" value="1"/>
</dbReference>
<evidence type="ECO:0000313" key="1">
    <source>
        <dbReference type="EMBL" id="CAK0892286.1"/>
    </source>
</evidence>
<keyword evidence="2" id="KW-1185">Reference proteome</keyword>
<dbReference type="InterPro" id="IPR029063">
    <property type="entry name" value="SAM-dependent_MTases_sf"/>
</dbReference>